<keyword evidence="3" id="KW-1185">Reference proteome</keyword>
<proteinExistence type="inferred from homology"/>
<dbReference type="PANTHER" id="PTHR33677:SF5">
    <property type="entry name" value="TRANSCRIPTIONAL REPRESSOR FRMR"/>
    <property type="match status" value="1"/>
</dbReference>
<dbReference type="GO" id="GO:0046872">
    <property type="term" value="F:metal ion binding"/>
    <property type="evidence" value="ECO:0007669"/>
    <property type="project" value="InterPro"/>
</dbReference>
<dbReference type="RefSeq" id="WP_175175626.1">
    <property type="nucleotide sequence ID" value="NZ_CADIJX010000004.1"/>
</dbReference>
<dbReference type="PANTHER" id="PTHR33677">
    <property type="entry name" value="TRANSCRIPTIONAL REPRESSOR FRMR-RELATED"/>
    <property type="match status" value="1"/>
</dbReference>
<name>A0A6S6Z583_9BURK</name>
<evidence type="ECO:0000313" key="3">
    <source>
        <dbReference type="Proteomes" id="UP000494108"/>
    </source>
</evidence>
<evidence type="ECO:0000256" key="1">
    <source>
        <dbReference type="ARBA" id="ARBA00005260"/>
    </source>
</evidence>
<reference evidence="2 3" key="1">
    <citation type="submission" date="2020-04" db="EMBL/GenBank/DDBJ databases">
        <authorList>
            <person name="De Canck E."/>
        </authorList>
    </citation>
    <scope>NUCLEOTIDE SEQUENCE [LARGE SCALE GENOMIC DNA]</scope>
    <source>
        <strain evidence="2 3">LMG 3431</strain>
    </source>
</reference>
<sequence length="96" mass="10436">MPHSPEEKKRVVTRLRRIQGQALALERAVNVGTECGALLQQLAALRGAATGLMAEVLESHLRETFLQSAQGSPPDAGIDTAAEVDQLMRIVRSYLK</sequence>
<dbReference type="CDD" id="cd10153">
    <property type="entry name" value="RcnR-FrmR-like_DUF156"/>
    <property type="match status" value="1"/>
</dbReference>
<dbReference type="Proteomes" id="UP000494108">
    <property type="component" value="Unassembled WGS sequence"/>
</dbReference>
<dbReference type="GO" id="GO:0045892">
    <property type="term" value="P:negative regulation of DNA-templated transcription"/>
    <property type="evidence" value="ECO:0007669"/>
    <property type="project" value="UniProtKB-ARBA"/>
</dbReference>
<accession>A0A6S6Z583</accession>
<dbReference type="EMBL" id="CADIJX010000004">
    <property type="protein sequence ID" value="CAB3661276.1"/>
    <property type="molecule type" value="Genomic_DNA"/>
</dbReference>
<dbReference type="Gene3D" id="1.20.58.1000">
    <property type="entry name" value="Metal-sensitive repressor, helix protomer"/>
    <property type="match status" value="1"/>
</dbReference>
<dbReference type="InterPro" id="IPR038390">
    <property type="entry name" value="Metal_Tscrpt_repr_sf"/>
</dbReference>
<dbReference type="AlphaFoldDB" id="A0A6S6Z583"/>
<comment type="similarity">
    <text evidence="1">Belongs to the FrmR/RcnR family.</text>
</comment>
<dbReference type="GO" id="GO:0003677">
    <property type="term" value="F:DNA binding"/>
    <property type="evidence" value="ECO:0007669"/>
    <property type="project" value="InterPro"/>
</dbReference>
<dbReference type="InterPro" id="IPR003735">
    <property type="entry name" value="Metal_Tscrpt_repr"/>
</dbReference>
<organism evidence="2 3">
    <name type="scientific">Achromobacter pestifer</name>
    <dbReference type="NCBI Taxonomy" id="1353889"/>
    <lineage>
        <taxon>Bacteria</taxon>
        <taxon>Pseudomonadati</taxon>
        <taxon>Pseudomonadota</taxon>
        <taxon>Betaproteobacteria</taxon>
        <taxon>Burkholderiales</taxon>
        <taxon>Alcaligenaceae</taxon>
        <taxon>Achromobacter</taxon>
    </lineage>
</organism>
<protein>
    <submittedName>
        <fullName evidence="2">Transcriptional repressor FrmR</fullName>
    </submittedName>
</protein>
<gene>
    <name evidence="2" type="primary">frmR_2</name>
    <name evidence="2" type="ORF">LMG3431_03344</name>
</gene>
<evidence type="ECO:0000313" key="2">
    <source>
        <dbReference type="EMBL" id="CAB3661276.1"/>
    </source>
</evidence>
<dbReference type="Pfam" id="PF02583">
    <property type="entry name" value="Trns_repr_metal"/>
    <property type="match status" value="1"/>
</dbReference>